<dbReference type="Gene3D" id="1.20.120.350">
    <property type="entry name" value="Voltage-gated potassium channels. Chain C"/>
    <property type="match status" value="1"/>
</dbReference>
<evidence type="ECO:0000256" key="8">
    <source>
        <dbReference type="ARBA" id="ARBA00022958"/>
    </source>
</evidence>
<dbReference type="InterPro" id="IPR003131">
    <property type="entry name" value="T1-type_BTB"/>
</dbReference>
<dbReference type="PANTHER" id="PTHR11537">
    <property type="entry name" value="VOLTAGE-GATED POTASSIUM CHANNEL"/>
    <property type="match status" value="1"/>
</dbReference>
<dbReference type="Gene3D" id="3.30.710.10">
    <property type="entry name" value="Potassium Channel Kv1.1, Chain A"/>
    <property type="match status" value="1"/>
</dbReference>
<reference evidence="16" key="3">
    <citation type="submission" date="2025-09" db="UniProtKB">
        <authorList>
            <consortium name="Ensembl"/>
        </authorList>
    </citation>
    <scope>IDENTIFICATION</scope>
</reference>
<name>A0A671VDR1_SPAAU</name>
<dbReference type="InterPro" id="IPR005821">
    <property type="entry name" value="Ion_trans_dom"/>
</dbReference>
<feature type="transmembrane region" description="Helical" evidence="13">
    <location>
        <begin position="429"/>
        <end position="448"/>
    </location>
</feature>
<dbReference type="InterPro" id="IPR003968">
    <property type="entry name" value="K_chnl_volt-dep_Kv"/>
</dbReference>
<keyword evidence="11 13" id="KW-0472">Membrane</keyword>
<evidence type="ECO:0000259" key="15">
    <source>
        <dbReference type="Pfam" id="PF02214"/>
    </source>
</evidence>
<dbReference type="InterPro" id="IPR027359">
    <property type="entry name" value="Volt_channel_dom_sf"/>
</dbReference>
<dbReference type="PRINTS" id="PR00169">
    <property type="entry name" value="KCHANNEL"/>
</dbReference>
<dbReference type="InterPro" id="IPR028325">
    <property type="entry name" value="VG_K_chnl"/>
</dbReference>
<gene>
    <name evidence="16" type="primary">LOC115566870</name>
</gene>
<keyword evidence="12" id="KW-0407">Ion channel</keyword>
<evidence type="ECO:0000259" key="14">
    <source>
        <dbReference type="Pfam" id="PF00520"/>
    </source>
</evidence>
<evidence type="ECO:0000256" key="6">
    <source>
        <dbReference type="ARBA" id="ARBA00022826"/>
    </source>
</evidence>
<keyword evidence="8" id="KW-0630">Potassium</keyword>
<dbReference type="GO" id="GO:0001508">
    <property type="term" value="P:action potential"/>
    <property type="evidence" value="ECO:0007669"/>
    <property type="project" value="TreeGrafter"/>
</dbReference>
<feature type="transmembrane region" description="Helical" evidence="13">
    <location>
        <begin position="214"/>
        <end position="235"/>
    </location>
</feature>
<dbReference type="GO" id="GO:0005251">
    <property type="term" value="F:delayed rectifier potassium channel activity"/>
    <property type="evidence" value="ECO:0007669"/>
    <property type="project" value="TreeGrafter"/>
</dbReference>
<feature type="domain" description="Potassium channel tetramerisation-type BTB" evidence="15">
    <location>
        <begin position="60"/>
        <end position="157"/>
    </location>
</feature>
<keyword evidence="5 13" id="KW-0812">Transmembrane</keyword>
<feature type="transmembrane region" description="Helical" evidence="13">
    <location>
        <begin position="255"/>
        <end position="275"/>
    </location>
</feature>
<evidence type="ECO:0000256" key="9">
    <source>
        <dbReference type="ARBA" id="ARBA00022989"/>
    </source>
</evidence>
<feature type="domain" description="Ion transport" evidence="14">
    <location>
        <begin position="213"/>
        <end position="461"/>
    </location>
</feature>
<keyword evidence="4" id="KW-0633">Potassium transport</keyword>
<protein>
    <submittedName>
        <fullName evidence="16">Potassium voltage-gated channel, subfamily G, member 4b</fullName>
    </submittedName>
</protein>
<comment type="subcellular location">
    <subcellularLocation>
        <location evidence="1">Cell membrane</location>
        <topology evidence="1">Multi-pass membrane protein</topology>
    </subcellularLocation>
</comment>
<dbReference type="InterPro" id="IPR003971">
    <property type="entry name" value="K_chnl_volt-dep_Kv5/Kv9"/>
</dbReference>
<keyword evidence="17" id="KW-1185">Reference proteome</keyword>
<evidence type="ECO:0000256" key="1">
    <source>
        <dbReference type="ARBA" id="ARBA00004651"/>
    </source>
</evidence>
<evidence type="ECO:0000256" key="11">
    <source>
        <dbReference type="ARBA" id="ARBA00023136"/>
    </source>
</evidence>
<dbReference type="OMA" id="HGELLYW"/>
<evidence type="ECO:0000256" key="5">
    <source>
        <dbReference type="ARBA" id="ARBA00022692"/>
    </source>
</evidence>
<dbReference type="SUPFAM" id="SSF54695">
    <property type="entry name" value="POZ domain"/>
    <property type="match status" value="1"/>
</dbReference>
<proteinExistence type="predicted"/>
<feature type="transmembrane region" description="Helical" evidence="13">
    <location>
        <begin position="365"/>
        <end position="386"/>
    </location>
</feature>
<dbReference type="PRINTS" id="PR01491">
    <property type="entry name" value="KVCHANNEL"/>
</dbReference>
<dbReference type="InParanoid" id="A0A671VDR1"/>
<dbReference type="PANTHER" id="PTHR11537:SF167">
    <property type="entry name" value="POTASSIUM VOLTAGE-GATED CHANNEL SUBFAMILY G MEMBER 4"/>
    <property type="match status" value="1"/>
</dbReference>
<accession>A0A671VDR1</accession>
<dbReference type="Gene3D" id="1.10.287.70">
    <property type="match status" value="1"/>
</dbReference>
<dbReference type="AlphaFoldDB" id="A0A671VDR1"/>
<evidence type="ECO:0000256" key="13">
    <source>
        <dbReference type="SAM" id="Phobius"/>
    </source>
</evidence>
<dbReference type="PRINTS" id="PR01494">
    <property type="entry name" value="KV9CHANNEL"/>
</dbReference>
<dbReference type="InterPro" id="IPR011333">
    <property type="entry name" value="SKP1/BTB/POZ_sf"/>
</dbReference>
<evidence type="ECO:0000256" key="2">
    <source>
        <dbReference type="ARBA" id="ARBA00022448"/>
    </source>
</evidence>
<dbReference type="GeneTree" id="ENSGT00940000156938"/>
<sequence length="535" mass="60468">MAIIGAGFDDQSFSSDDSYSHVFTDTEAATVKGQYFQRAQLLRGPEASRRYFDPSQQALINIGGVRYSFPWSTLEDVPQSRLSRLRSCSTLREIAEFCDDYDEMLQEFFFDRDPLAFQAIHSFLAKGKLRLLQGVCNVALHGELLYWGIDIGQMEPCCRHHMMSCVDEVAKHQLKEDKWRERRRALRATLGEGSLFNMLGEAVENPHSGLAGKVFAFLSVFMVVVTVVSLCISTMPDQQEEEAMGTCSQRCRSMFVVESVCVSWFSLEFLVRFFHARSRLEFVRSPLNIIDAAAILPYYVSLFLELRDETVQDIVAEAGKSTLDKLGLILRVMRALRILYVMRLARHSIGLKTLGLTIQRSVTDFSMLMLFVCVAVTLFSPLVHLAESELAPNAARTPQLGFSSIPASYWWSIISVTTVGYGDMVPHSIPGQLVALISILAGILLLSFPSTSIFHTFHRTYLELTDEHCRLWKEERGAELATEAEESMKERETWPDNWPETDLLPGLDDPFYLFMKDISVLAQSKSNQPLLTPVT</sequence>
<keyword evidence="6" id="KW-0631">Potassium channel</keyword>
<dbReference type="Pfam" id="PF00520">
    <property type="entry name" value="Ion_trans"/>
    <property type="match status" value="1"/>
</dbReference>
<evidence type="ECO:0000256" key="3">
    <source>
        <dbReference type="ARBA" id="ARBA00022475"/>
    </source>
</evidence>
<evidence type="ECO:0000256" key="4">
    <source>
        <dbReference type="ARBA" id="ARBA00022538"/>
    </source>
</evidence>
<keyword evidence="7" id="KW-0851">Voltage-gated channel</keyword>
<dbReference type="GO" id="GO:0008076">
    <property type="term" value="C:voltage-gated potassium channel complex"/>
    <property type="evidence" value="ECO:0007669"/>
    <property type="project" value="InterPro"/>
</dbReference>
<keyword evidence="3" id="KW-1003">Cell membrane</keyword>
<keyword evidence="2" id="KW-0813">Transport</keyword>
<evidence type="ECO:0000313" key="17">
    <source>
        <dbReference type="Proteomes" id="UP000472265"/>
    </source>
</evidence>
<keyword evidence="10" id="KW-0406">Ion transport</keyword>
<evidence type="ECO:0000256" key="7">
    <source>
        <dbReference type="ARBA" id="ARBA00022882"/>
    </source>
</evidence>
<dbReference type="SUPFAM" id="SSF81324">
    <property type="entry name" value="Voltage-gated potassium channels"/>
    <property type="match status" value="1"/>
</dbReference>
<keyword evidence="9 13" id="KW-1133">Transmembrane helix</keyword>
<evidence type="ECO:0000256" key="10">
    <source>
        <dbReference type="ARBA" id="ARBA00023065"/>
    </source>
</evidence>
<organism evidence="16 17">
    <name type="scientific">Sparus aurata</name>
    <name type="common">Gilthead sea bream</name>
    <dbReference type="NCBI Taxonomy" id="8175"/>
    <lineage>
        <taxon>Eukaryota</taxon>
        <taxon>Metazoa</taxon>
        <taxon>Chordata</taxon>
        <taxon>Craniata</taxon>
        <taxon>Vertebrata</taxon>
        <taxon>Euteleostomi</taxon>
        <taxon>Actinopterygii</taxon>
        <taxon>Neopterygii</taxon>
        <taxon>Teleostei</taxon>
        <taxon>Neoteleostei</taxon>
        <taxon>Acanthomorphata</taxon>
        <taxon>Eupercaria</taxon>
        <taxon>Spariformes</taxon>
        <taxon>Sparidae</taxon>
        <taxon>Sparus</taxon>
    </lineage>
</organism>
<dbReference type="Ensembl" id="ENSSAUT00010026443.1">
    <property type="protein sequence ID" value="ENSSAUP00010025028.1"/>
    <property type="gene ID" value="ENSSAUG00010010940.1"/>
</dbReference>
<dbReference type="Proteomes" id="UP000472265">
    <property type="component" value="Chromosome 17"/>
</dbReference>
<evidence type="ECO:0000256" key="12">
    <source>
        <dbReference type="ARBA" id="ARBA00023303"/>
    </source>
</evidence>
<reference evidence="16" key="1">
    <citation type="submission" date="2021-04" db="EMBL/GenBank/DDBJ databases">
        <authorList>
            <consortium name="Wellcome Sanger Institute Data Sharing"/>
        </authorList>
    </citation>
    <scope>NUCLEOTIDE SEQUENCE [LARGE SCALE GENOMIC DNA]</scope>
</reference>
<reference evidence="16" key="2">
    <citation type="submission" date="2025-08" db="UniProtKB">
        <authorList>
            <consortium name="Ensembl"/>
        </authorList>
    </citation>
    <scope>IDENTIFICATION</scope>
</reference>
<dbReference type="GO" id="GO:0051260">
    <property type="term" value="P:protein homooligomerization"/>
    <property type="evidence" value="ECO:0007669"/>
    <property type="project" value="InterPro"/>
</dbReference>
<evidence type="ECO:0000313" key="16">
    <source>
        <dbReference type="Ensembl" id="ENSSAUP00010025028.1"/>
    </source>
</evidence>
<dbReference type="FunFam" id="1.10.287.70:FF:000005">
    <property type="entry name" value="potassium voltage-gated channel subfamily G member 1"/>
    <property type="match status" value="1"/>
</dbReference>
<dbReference type="Pfam" id="PF02214">
    <property type="entry name" value="BTB_2"/>
    <property type="match status" value="1"/>
</dbReference>